<dbReference type="Ensembl" id="ENSACDT00005030254.1">
    <property type="protein sequence ID" value="ENSACDP00005025366.1"/>
    <property type="gene ID" value="ENSACDG00005018349.1"/>
</dbReference>
<dbReference type="GO" id="GO:0005576">
    <property type="term" value="C:extracellular region"/>
    <property type="evidence" value="ECO:0007669"/>
    <property type="project" value="InterPro"/>
</dbReference>
<dbReference type="InterPro" id="IPR036691">
    <property type="entry name" value="Endo/exonu/phosph_ase_sf"/>
</dbReference>
<dbReference type="PANTHER" id="PTHR16320:SF9">
    <property type="entry name" value="SPHINGOMYELIN PHOSPHODIESTERASE 5"/>
    <property type="match status" value="1"/>
</dbReference>
<feature type="transmembrane region" description="Helical" evidence="10">
    <location>
        <begin position="56"/>
        <end position="82"/>
    </location>
</feature>
<comment type="pathway">
    <text evidence="1">Lipid metabolism; sphingolipid metabolism.</text>
</comment>
<dbReference type="Pfam" id="PF03372">
    <property type="entry name" value="Exo_endo_phos"/>
    <property type="match status" value="1"/>
</dbReference>
<keyword evidence="10" id="KW-0472">Membrane</keyword>
<dbReference type="PANTHER" id="PTHR16320">
    <property type="entry name" value="SPHINGOMYELINASE FAMILY MEMBER"/>
    <property type="match status" value="1"/>
</dbReference>
<comment type="catalytic activity">
    <reaction evidence="8">
        <text>N-(hexadecanoyl)-sphing-4-enine-1-phosphocholine + H2O = N-hexadecanoylsphing-4-enine + phosphocholine + H(+)</text>
        <dbReference type="Rhea" id="RHEA:45644"/>
        <dbReference type="ChEBI" id="CHEBI:15377"/>
        <dbReference type="ChEBI" id="CHEBI:15378"/>
        <dbReference type="ChEBI" id="CHEBI:72959"/>
        <dbReference type="ChEBI" id="CHEBI:78646"/>
        <dbReference type="ChEBI" id="CHEBI:295975"/>
    </reaction>
    <physiologicalReaction direction="left-to-right" evidence="8">
        <dbReference type="Rhea" id="RHEA:45645"/>
    </physiologicalReaction>
</comment>
<dbReference type="InterPro" id="IPR017766">
    <property type="entry name" value="Sphingomyelinase/PLipase_C"/>
</dbReference>
<dbReference type="Proteomes" id="UP000694521">
    <property type="component" value="Unplaced"/>
</dbReference>
<reference evidence="12" key="1">
    <citation type="submission" date="2025-08" db="UniProtKB">
        <authorList>
            <consortium name="Ensembl"/>
        </authorList>
    </citation>
    <scope>IDENTIFICATION</scope>
</reference>
<dbReference type="GO" id="GO:0016020">
    <property type="term" value="C:membrane"/>
    <property type="evidence" value="ECO:0007669"/>
    <property type="project" value="GOC"/>
</dbReference>
<dbReference type="InterPro" id="IPR038772">
    <property type="entry name" value="Sph/SMPD2-like"/>
</dbReference>
<keyword evidence="13" id="KW-1185">Reference proteome</keyword>
<comment type="similarity">
    <text evidence="3">Belongs to the neutral sphingomyelinase family.</text>
</comment>
<evidence type="ECO:0000256" key="8">
    <source>
        <dbReference type="ARBA" id="ARBA00049371"/>
    </source>
</evidence>
<keyword evidence="5" id="KW-0378">Hydrolase</keyword>
<evidence type="ECO:0000256" key="7">
    <source>
        <dbReference type="ARBA" id="ARBA00047268"/>
    </source>
</evidence>
<feature type="compositionally biased region" description="Pro residues" evidence="9">
    <location>
        <begin position="405"/>
        <end position="426"/>
    </location>
</feature>
<keyword evidence="10" id="KW-0812">Transmembrane</keyword>
<evidence type="ECO:0000313" key="12">
    <source>
        <dbReference type="Ensembl" id="ENSACDP00005025366.1"/>
    </source>
</evidence>
<keyword evidence="10" id="KW-1133">Transmembrane helix</keyword>
<keyword evidence="6" id="KW-0443">Lipid metabolism</keyword>
<dbReference type="Gene3D" id="3.60.10.10">
    <property type="entry name" value="Endonuclease/exonuclease/phosphatase"/>
    <property type="match status" value="1"/>
</dbReference>
<evidence type="ECO:0000256" key="9">
    <source>
        <dbReference type="SAM" id="MobiDB-lite"/>
    </source>
</evidence>
<dbReference type="GO" id="GO:0006684">
    <property type="term" value="P:sphingomyelin metabolic process"/>
    <property type="evidence" value="ECO:0007669"/>
    <property type="project" value="TreeGrafter"/>
</dbReference>
<organism evidence="12 13">
    <name type="scientific">Anser cygnoides</name>
    <name type="common">Swan goose</name>
    <dbReference type="NCBI Taxonomy" id="8845"/>
    <lineage>
        <taxon>Eukaryota</taxon>
        <taxon>Metazoa</taxon>
        <taxon>Chordata</taxon>
        <taxon>Craniata</taxon>
        <taxon>Vertebrata</taxon>
        <taxon>Euteleostomi</taxon>
        <taxon>Archelosauria</taxon>
        <taxon>Archosauria</taxon>
        <taxon>Dinosauria</taxon>
        <taxon>Saurischia</taxon>
        <taxon>Theropoda</taxon>
        <taxon>Coelurosauria</taxon>
        <taxon>Aves</taxon>
        <taxon>Neognathae</taxon>
        <taxon>Galloanserae</taxon>
        <taxon>Anseriformes</taxon>
        <taxon>Anatidae</taxon>
        <taxon>Anserinae</taxon>
        <taxon>Anser</taxon>
    </lineage>
</organism>
<evidence type="ECO:0000256" key="4">
    <source>
        <dbReference type="ARBA" id="ARBA00012369"/>
    </source>
</evidence>
<proteinExistence type="inferred from homology"/>
<evidence type="ECO:0000259" key="11">
    <source>
        <dbReference type="Pfam" id="PF03372"/>
    </source>
</evidence>
<feature type="region of interest" description="Disordered" evidence="9">
    <location>
        <begin position="168"/>
        <end position="188"/>
    </location>
</feature>
<evidence type="ECO:0000256" key="2">
    <source>
        <dbReference type="ARBA" id="ARBA00004991"/>
    </source>
</evidence>
<dbReference type="GO" id="GO:0004767">
    <property type="term" value="F:sphingomyelin phosphodiesterase activity"/>
    <property type="evidence" value="ECO:0007669"/>
    <property type="project" value="UniProtKB-EC"/>
</dbReference>
<dbReference type="UniPathway" id="UPA00222"/>
<dbReference type="CDD" id="cd09078">
    <property type="entry name" value="nSMase"/>
    <property type="match status" value="1"/>
</dbReference>
<protein>
    <recommendedName>
        <fullName evidence="4">sphingomyelin phosphodiesterase</fullName>
        <ecNumber evidence="4">3.1.4.12</ecNumber>
    </recommendedName>
</protein>
<feature type="domain" description="Endonuclease/exonuclease/phosphatase" evidence="11">
    <location>
        <begin position="229"/>
        <end position="469"/>
    </location>
</feature>
<sequence>MVLRESPFPSRALAALDGLAQGLLCPGFWALNRLLDLQPTTAERARGRRCCGCTGRALAGLACAALLLLSLPLTALGLLLWLPAQAARRPFACHQAVTAAALPPWDLQQRRSFTFVTANLCLLPSGLAKFSNLGQTLQRAAYAARQLAPEPPSAHASLIPPGHGEAGGYGGTLCGPPRPHGEGGPRHYGSVAVEVEGDAAEHTPAGTAKLLPADASQRFPADLSERFPADADFLCLQEVFDAGAAARLRQQLAKSFPHIVYDVGARGLQGCGLKLFGSGLFLASRYPLLAVQYHCYPNGAREDALSAKGLLSVQVLLACAQGQRVVGYLSCTHLQAPAPDAAIRSEQLRLGLHWVQLFQDAHEEPGDIVAFDVFCGDLNFDNCSRGDEPNQSHEIFKLYRDPCRDPVPPNPPGAGPWGLPSPPCPPRTLSQPGGRQQFLAGPILSSGQLDPEAGDAWQGRRVDYVLYRPHRDNQPLREEVERISFITQLASRSDHLPVALRLAVGPRAP</sequence>
<comment type="catalytic activity">
    <reaction evidence="7">
        <text>a sphingomyelin + H2O = phosphocholine + an N-acylsphing-4-enine + H(+)</text>
        <dbReference type="Rhea" id="RHEA:19253"/>
        <dbReference type="ChEBI" id="CHEBI:15377"/>
        <dbReference type="ChEBI" id="CHEBI:15378"/>
        <dbReference type="ChEBI" id="CHEBI:17636"/>
        <dbReference type="ChEBI" id="CHEBI:52639"/>
        <dbReference type="ChEBI" id="CHEBI:295975"/>
        <dbReference type="EC" id="3.1.4.12"/>
    </reaction>
    <physiologicalReaction direction="left-to-right" evidence="7">
        <dbReference type="Rhea" id="RHEA:19254"/>
    </physiologicalReaction>
</comment>
<feature type="region of interest" description="Disordered" evidence="9">
    <location>
        <begin position="404"/>
        <end position="452"/>
    </location>
</feature>
<dbReference type="EC" id="3.1.4.12" evidence="4"/>
<evidence type="ECO:0000256" key="10">
    <source>
        <dbReference type="SAM" id="Phobius"/>
    </source>
</evidence>
<dbReference type="AlphaFoldDB" id="A0A8B9EU14"/>
<name>A0A8B9EU14_ANSCY</name>
<comment type="pathway">
    <text evidence="2">Sphingolipid metabolism.</text>
</comment>
<evidence type="ECO:0000256" key="5">
    <source>
        <dbReference type="ARBA" id="ARBA00022801"/>
    </source>
</evidence>
<dbReference type="InterPro" id="IPR005135">
    <property type="entry name" value="Endo/exonuclease/phosphatase"/>
</dbReference>
<dbReference type="GO" id="GO:0005737">
    <property type="term" value="C:cytoplasm"/>
    <property type="evidence" value="ECO:0007669"/>
    <property type="project" value="TreeGrafter"/>
</dbReference>
<accession>A0A8B9EU14</accession>
<evidence type="ECO:0000256" key="1">
    <source>
        <dbReference type="ARBA" id="ARBA00004760"/>
    </source>
</evidence>
<evidence type="ECO:0000256" key="6">
    <source>
        <dbReference type="ARBA" id="ARBA00022919"/>
    </source>
</evidence>
<reference evidence="12" key="2">
    <citation type="submission" date="2025-09" db="UniProtKB">
        <authorList>
            <consortium name="Ensembl"/>
        </authorList>
    </citation>
    <scope>IDENTIFICATION</scope>
</reference>
<evidence type="ECO:0000313" key="13">
    <source>
        <dbReference type="Proteomes" id="UP000694521"/>
    </source>
</evidence>
<keyword evidence="6" id="KW-0746">Sphingolipid metabolism</keyword>
<evidence type="ECO:0000256" key="3">
    <source>
        <dbReference type="ARBA" id="ARBA00006335"/>
    </source>
</evidence>
<dbReference type="SUPFAM" id="SSF56219">
    <property type="entry name" value="DNase I-like"/>
    <property type="match status" value="1"/>
</dbReference>